<keyword evidence="2" id="KW-0732">Signal</keyword>
<evidence type="ECO:0000313" key="4">
    <source>
        <dbReference type="Proteomes" id="UP001165060"/>
    </source>
</evidence>
<comment type="caution">
    <text evidence="3">The sequence shown here is derived from an EMBL/GenBank/DDBJ whole genome shotgun (WGS) entry which is preliminary data.</text>
</comment>
<gene>
    <name evidence="3" type="ORF">TeGR_g2801</name>
</gene>
<keyword evidence="4" id="KW-1185">Reference proteome</keyword>
<reference evidence="3 4" key="1">
    <citation type="journal article" date="2023" name="Commun. Biol.">
        <title>Genome analysis of Parmales, the sister group of diatoms, reveals the evolutionary specialization of diatoms from phago-mixotrophs to photoautotrophs.</title>
        <authorList>
            <person name="Ban H."/>
            <person name="Sato S."/>
            <person name="Yoshikawa S."/>
            <person name="Yamada K."/>
            <person name="Nakamura Y."/>
            <person name="Ichinomiya M."/>
            <person name="Sato N."/>
            <person name="Blanc-Mathieu R."/>
            <person name="Endo H."/>
            <person name="Kuwata A."/>
            <person name="Ogata H."/>
        </authorList>
    </citation>
    <scope>NUCLEOTIDE SEQUENCE [LARGE SCALE GENOMIC DNA]</scope>
</reference>
<dbReference type="Proteomes" id="UP001165060">
    <property type="component" value="Unassembled WGS sequence"/>
</dbReference>
<name>A0ABQ6MTZ5_9STRA</name>
<organism evidence="3 4">
    <name type="scientific">Tetraparma gracilis</name>
    <dbReference type="NCBI Taxonomy" id="2962635"/>
    <lineage>
        <taxon>Eukaryota</taxon>
        <taxon>Sar</taxon>
        <taxon>Stramenopiles</taxon>
        <taxon>Ochrophyta</taxon>
        <taxon>Bolidophyceae</taxon>
        <taxon>Parmales</taxon>
        <taxon>Triparmaceae</taxon>
        <taxon>Tetraparma</taxon>
    </lineage>
</organism>
<accession>A0ABQ6MTZ5</accession>
<feature type="region of interest" description="Disordered" evidence="1">
    <location>
        <begin position="147"/>
        <end position="179"/>
    </location>
</feature>
<feature type="signal peptide" evidence="2">
    <location>
        <begin position="1"/>
        <end position="23"/>
    </location>
</feature>
<evidence type="ECO:0000256" key="2">
    <source>
        <dbReference type="SAM" id="SignalP"/>
    </source>
</evidence>
<proteinExistence type="predicted"/>
<sequence>MLTHVFMMAAVHLYVTFCDESEGDDNKIDASTLWKGAAALTTTWALVFGFFARRVVVPKFRHTLYSTASGREWCQERFLEGATDEAKMLVFRSNKLLWEPEIGDQVKAWTLENWARFEDEAWFDANAKAKVPDEYIPAAALQQLGGRMRKRRGSAAGSVRESLREDAEEEEGGGAGGGV</sequence>
<dbReference type="EMBL" id="BRYB01003210">
    <property type="protein sequence ID" value="GMI32738.1"/>
    <property type="molecule type" value="Genomic_DNA"/>
</dbReference>
<evidence type="ECO:0000256" key="1">
    <source>
        <dbReference type="SAM" id="MobiDB-lite"/>
    </source>
</evidence>
<protein>
    <submittedName>
        <fullName evidence="3">Uncharacterized protein</fullName>
    </submittedName>
</protein>
<feature type="chain" id="PRO_5046145786" evidence="2">
    <location>
        <begin position="24"/>
        <end position="179"/>
    </location>
</feature>
<evidence type="ECO:0000313" key="3">
    <source>
        <dbReference type="EMBL" id="GMI32738.1"/>
    </source>
</evidence>